<reference evidence="1" key="1">
    <citation type="submission" date="2023-06" db="EMBL/GenBank/DDBJ databases">
        <authorList>
            <consortium name="Lawrence Berkeley National Laboratory"/>
            <person name="Ahrendt S."/>
            <person name="Sahu N."/>
            <person name="Indic B."/>
            <person name="Wong-Bajracharya J."/>
            <person name="Merenyi Z."/>
            <person name="Ke H.-M."/>
            <person name="Monk M."/>
            <person name="Kocsube S."/>
            <person name="Drula E."/>
            <person name="Lipzen A."/>
            <person name="Balint B."/>
            <person name="Henrissat B."/>
            <person name="Andreopoulos B."/>
            <person name="Martin F.M."/>
            <person name="Harder C.B."/>
            <person name="Rigling D."/>
            <person name="Ford K.L."/>
            <person name="Foster G.D."/>
            <person name="Pangilinan J."/>
            <person name="Papanicolaou A."/>
            <person name="Barry K."/>
            <person name="LaButti K."/>
            <person name="Viragh M."/>
            <person name="Koriabine M."/>
            <person name="Yan M."/>
            <person name="Riley R."/>
            <person name="Champramary S."/>
            <person name="Plett K.L."/>
            <person name="Tsai I.J."/>
            <person name="Slot J."/>
            <person name="Sipos G."/>
            <person name="Plett J."/>
            <person name="Nagy L.G."/>
            <person name="Grigoriev I.V."/>
        </authorList>
    </citation>
    <scope>NUCLEOTIDE SEQUENCE</scope>
    <source>
        <strain evidence="1">FPL87.14</strain>
    </source>
</reference>
<name>A0AA39J3C6_9AGAR</name>
<dbReference type="SUPFAM" id="SSF53335">
    <property type="entry name" value="S-adenosyl-L-methionine-dependent methyltransferases"/>
    <property type="match status" value="1"/>
</dbReference>
<dbReference type="EMBL" id="JAUEPT010000063">
    <property type="protein sequence ID" value="KAK0435366.1"/>
    <property type="molecule type" value="Genomic_DNA"/>
</dbReference>
<organism evidence="1 2">
    <name type="scientific">Armillaria borealis</name>
    <dbReference type="NCBI Taxonomy" id="47425"/>
    <lineage>
        <taxon>Eukaryota</taxon>
        <taxon>Fungi</taxon>
        <taxon>Dikarya</taxon>
        <taxon>Basidiomycota</taxon>
        <taxon>Agaricomycotina</taxon>
        <taxon>Agaricomycetes</taxon>
        <taxon>Agaricomycetidae</taxon>
        <taxon>Agaricales</taxon>
        <taxon>Marasmiineae</taxon>
        <taxon>Physalacriaceae</taxon>
        <taxon>Armillaria</taxon>
    </lineage>
</organism>
<keyword evidence="2" id="KW-1185">Reference proteome</keyword>
<proteinExistence type="predicted"/>
<accession>A0AA39J3C6</accession>
<evidence type="ECO:0008006" key="3">
    <source>
        <dbReference type="Google" id="ProtNLM"/>
    </source>
</evidence>
<dbReference type="Proteomes" id="UP001175226">
    <property type="component" value="Unassembled WGS sequence"/>
</dbReference>
<dbReference type="InterPro" id="IPR029063">
    <property type="entry name" value="SAM-dependent_MTases_sf"/>
</dbReference>
<sequence>MDENLLNRYSIIFTNMARLELGPNSDLDMLPIPIPAESFDLVIMDTQHLRNQSHMAAHRVYISQLILGRRAVKIGGSIVLRLHRLESDFSARLLYLLDKVSWKIRTFKPMTIHKDRGSFYVIARGVGLDNYRRLSFERQTRLLHAVDQFRDLWVNLGKEGSERRLVVEDLNFIITVDDLVREYTYCLGRLGRKIWEIQARTLESLFRTRGVTVH</sequence>
<evidence type="ECO:0000313" key="1">
    <source>
        <dbReference type="EMBL" id="KAK0435366.1"/>
    </source>
</evidence>
<gene>
    <name evidence="1" type="ORF">EV421DRAFT_2039144</name>
</gene>
<comment type="caution">
    <text evidence="1">The sequence shown here is derived from an EMBL/GenBank/DDBJ whole genome shotgun (WGS) entry which is preliminary data.</text>
</comment>
<protein>
    <recommendedName>
        <fullName evidence="3">Ribosomal RNA methyltransferase FtsJ domain-containing protein</fullName>
    </recommendedName>
</protein>
<evidence type="ECO:0000313" key="2">
    <source>
        <dbReference type="Proteomes" id="UP001175226"/>
    </source>
</evidence>
<dbReference type="Gene3D" id="3.40.50.12760">
    <property type="match status" value="1"/>
</dbReference>
<dbReference type="AlphaFoldDB" id="A0AA39J3C6"/>